<gene>
    <name evidence="2" type="ORF">GCM10007857_88520</name>
</gene>
<dbReference type="EMBL" id="BSOW01000067">
    <property type="protein sequence ID" value="GLR92133.1"/>
    <property type="molecule type" value="Genomic_DNA"/>
</dbReference>
<feature type="region of interest" description="Disordered" evidence="1">
    <location>
        <begin position="1"/>
        <end position="22"/>
    </location>
</feature>
<evidence type="ECO:0008006" key="4">
    <source>
        <dbReference type="Google" id="ProtNLM"/>
    </source>
</evidence>
<feature type="region of interest" description="Disordered" evidence="1">
    <location>
        <begin position="354"/>
        <end position="379"/>
    </location>
</feature>
<name>A0ABQ6BED4_9BRAD</name>
<evidence type="ECO:0000313" key="2">
    <source>
        <dbReference type="EMBL" id="GLR92133.1"/>
    </source>
</evidence>
<evidence type="ECO:0000256" key="1">
    <source>
        <dbReference type="SAM" id="MobiDB-lite"/>
    </source>
</evidence>
<feature type="compositionally biased region" description="Pro residues" evidence="1">
    <location>
        <begin position="7"/>
        <end position="17"/>
    </location>
</feature>
<accession>A0ABQ6BED4</accession>
<comment type="caution">
    <text evidence="2">The sequence shown here is derived from an EMBL/GenBank/DDBJ whole genome shotgun (WGS) entry which is preliminary data.</text>
</comment>
<dbReference type="RefSeq" id="WP_284276094.1">
    <property type="nucleotide sequence ID" value="NZ_BSOW01000067.1"/>
</dbReference>
<sequence>MKSKAPSTPPESDPPSNDPIKLWRRLSGPTTLKHVALMEKLKAHYVTTSRDDDLAQKIDLMIMDNMERRDLSRPEGVDNRGEGSAIAIIAPSGAGKTKAMQHFLKDNPYFPNYRNPKGGCPLITIQTRAPATLGQLGLATVHACGYRTKTHLPENEAWALARFQMQHQNILVPHFEEAQRIIKQKNRLERSKIVETFAGLMTDLDWPVNPIISGLRELRRLFDDDFLDEPTPEARESHTTLTRRTRFVEFHPIDPKHDRKDLDRGLGEYEKLAGVSLKAAKETEMRARICHGAARQFGLFFELTVLAIGVCVLSGRKVVTQQDYADGYAARTLQPVELNVFVSDYWQDIDTSIIQHRPKEEDDEDEPKTKKGKPRRSDP</sequence>
<keyword evidence="3" id="KW-1185">Reference proteome</keyword>
<reference evidence="3" key="1">
    <citation type="journal article" date="2019" name="Int. J. Syst. Evol. Microbiol.">
        <title>The Global Catalogue of Microorganisms (GCM) 10K type strain sequencing project: providing services to taxonomists for standard genome sequencing and annotation.</title>
        <authorList>
            <consortium name="The Broad Institute Genomics Platform"/>
            <consortium name="The Broad Institute Genome Sequencing Center for Infectious Disease"/>
            <person name="Wu L."/>
            <person name="Ma J."/>
        </authorList>
    </citation>
    <scope>NUCLEOTIDE SEQUENCE [LARGE SCALE GENOMIC DNA]</scope>
    <source>
        <strain evidence="3">NBRC 102520</strain>
    </source>
</reference>
<feature type="compositionally biased region" description="Basic residues" evidence="1">
    <location>
        <begin position="370"/>
        <end position="379"/>
    </location>
</feature>
<organism evidence="2 3">
    <name type="scientific">Bradyrhizobium iriomotense</name>
    <dbReference type="NCBI Taxonomy" id="441950"/>
    <lineage>
        <taxon>Bacteria</taxon>
        <taxon>Pseudomonadati</taxon>
        <taxon>Pseudomonadota</taxon>
        <taxon>Alphaproteobacteria</taxon>
        <taxon>Hyphomicrobiales</taxon>
        <taxon>Nitrobacteraceae</taxon>
        <taxon>Bradyrhizobium</taxon>
    </lineage>
</organism>
<protein>
    <recommendedName>
        <fullName evidence="4">ATP-binding protein</fullName>
    </recommendedName>
</protein>
<proteinExistence type="predicted"/>
<evidence type="ECO:0000313" key="3">
    <source>
        <dbReference type="Proteomes" id="UP001156905"/>
    </source>
</evidence>
<dbReference type="Proteomes" id="UP001156905">
    <property type="component" value="Unassembled WGS sequence"/>
</dbReference>